<evidence type="ECO:0000313" key="7">
    <source>
        <dbReference type="Proteomes" id="UP000004263"/>
    </source>
</evidence>
<dbReference type="EMBL" id="AAQH01000014">
    <property type="protein sequence ID" value="EAT11675.1"/>
    <property type="molecule type" value="Genomic_DNA"/>
</dbReference>
<dbReference type="SUPFAM" id="SSF58104">
    <property type="entry name" value="Methyl-accepting chemotaxis protein (MCP) signaling domain"/>
    <property type="match status" value="1"/>
</dbReference>
<comment type="subcellular location">
    <subcellularLocation>
        <location evidence="1">Membrane</location>
    </subcellularLocation>
</comment>
<name>Q1N0I9_9GAMM</name>
<keyword evidence="7" id="KW-1185">Reference proteome</keyword>
<evidence type="ECO:0000256" key="4">
    <source>
        <dbReference type="SAM" id="Coils"/>
    </source>
</evidence>
<comment type="caution">
    <text evidence="6">The sequence shown here is derived from an EMBL/GenBank/DDBJ whole genome shotgun (WGS) entry which is preliminary data.</text>
</comment>
<evidence type="ECO:0000256" key="3">
    <source>
        <dbReference type="PROSITE-ProRule" id="PRU00284"/>
    </source>
</evidence>
<dbReference type="PANTHER" id="PTHR32089:SF112">
    <property type="entry name" value="LYSOZYME-LIKE PROTEIN-RELATED"/>
    <property type="match status" value="1"/>
</dbReference>
<sequence length="252" mass="27856">MPAFPFVNIKKYASLASRIAELESDLVNAKQKLGNVELARIAADELRHHINDIAQEHSQLNSILFKNINRINDVHDLVLGNAKHLADEKNNLKDNAATFDQISVILQRISGNLKNINQQSNQTFEHMETLRKDADSIHTFIDEIKAISEKTNLLALNAAIEAARAGEQGRGFAVVADEVRNLAEQTSQTTDKIGNIIDQTNHHIGQVGGGIDLIKENANTLTETTQTINQSVSHITQVSQEMNLIISRATNE</sequence>
<gene>
    <name evidence="6" type="ORF">RED65_05992</name>
</gene>
<reference evidence="6 7" key="1">
    <citation type="submission" date="2006-03" db="EMBL/GenBank/DDBJ databases">
        <authorList>
            <person name="Pinhassi J."/>
            <person name="Pedros-Alio C."/>
            <person name="Ferriera S."/>
            <person name="Johnson J."/>
            <person name="Kravitz S."/>
            <person name="Halpern A."/>
            <person name="Remington K."/>
            <person name="Beeson K."/>
            <person name="Tran B."/>
            <person name="Rogers Y.-H."/>
            <person name="Friedman R."/>
            <person name="Venter J.C."/>
        </authorList>
    </citation>
    <scope>NUCLEOTIDE SEQUENCE [LARGE SCALE GENOMIC DNA]</scope>
    <source>
        <strain evidence="6 7">RED65</strain>
    </source>
</reference>
<feature type="domain" description="Methyl-accepting transducer" evidence="5">
    <location>
        <begin position="35"/>
        <end position="252"/>
    </location>
</feature>
<dbReference type="STRING" id="207949.RED65_05992"/>
<dbReference type="OrthoDB" id="9808588at2"/>
<dbReference type="Gene3D" id="1.10.287.950">
    <property type="entry name" value="Methyl-accepting chemotaxis protein"/>
    <property type="match status" value="1"/>
</dbReference>
<dbReference type="Pfam" id="PF00015">
    <property type="entry name" value="MCPsignal"/>
    <property type="match status" value="1"/>
</dbReference>
<dbReference type="GO" id="GO:0006935">
    <property type="term" value="P:chemotaxis"/>
    <property type="evidence" value="ECO:0007669"/>
    <property type="project" value="UniProtKB-ARBA"/>
</dbReference>
<dbReference type="InterPro" id="IPR004089">
    <property type="entry name" value="MCPsignal_dom"/>
</dbReference>
<dbReference type="GO" id="GO:0007165">
    <property type="term" value="P:signal transduction"/>
    <property type="evidence" value="ECO:0007669"/>
    <property type="project" value="UniProtKB-KW"/>
</dbReference>
<accession>Q1N0I9</accession>
<dbReference type="GO" id="GO:0016020">
    <property type="term" value="C:membrane"/>
    <property type="evidence" value="ECO:0007669"/>
    <property type="project" value="UniProtKB-SubCell"/>
</dbReference>
<proteinExistence type="predicted"/>
<dbReference type="Proteomes" id="UP000004263">
    <property type="component" value="Unassembled WGS sequence"/>
</dbReference>
<keyword evidence="4" id="KW-0175">Coiled coil</keyword>
<feature type="coiled-coil region" evidence="4">
    <location>
        <begin position="12"/>
        <end position="39"/>
    </location>
</feature>
<protein>
    <submittedName>
        <fullName evidence="6">Methyl-accepting chemotaxis protein</fullName>
    </submittedName>
</protein>
<evidence type="ECO:0000313" key="6">
    <source>
        <dbReference type="EMBL" id="EAT11675.1"/>
    </source>
</evidence>
<keyword evidence="2 3" id="KW-0807">Transducer</keyword>
<dbReference type="SMART" id="SM00283">
    <property type="entry name" value="MA"/>
    <property type="match status" value="1"/>
</dbReference>
<organism evidence="6 7">
    <name type="scientific">Bermanella marisrubri</name>
    <dbReference type="NCBI Taxonomy" id="207949"/>
    <lineage>
        <taxon>Bacteria</taxon>
        <taxon>Pseudomonadati</taxon>
        <taxon>Pseudomonadota</taxon>
        <taxon>Gammaproteobacteria</taxon>
        <taxon>Oceanospirillales</taxon>
        <taxon>Oceanospirillaceae</taxon>
        <taxon>Bermanella</taxon>
    </lineage>
</organism>
<dbReference type="HOGENOM" id="CLU_1270357_0_0_6"/>
<evidence type="ECO:0000256" key="1">
    <source>
        <dbReference type="ARBA" id="ARBA00004370"/>
    </source>
</evidence>
<dbReference type="PANTHER" id="PTHR32089">
    <property type="entry name" value="METHYL-ACCEPTING CHEMOTAXIS PROTEIN MCPB"/>
    <property type="match status" value="1"/>
</dbReference>
<dbReference type="PROSITE" id="PS50111">
    <property type="entry name" value="CHEMOTAXIS_TRANSDUC_2"/>
    <property type="match status" value="1"/>
</dbReference>
<evidence type="ECO:0000259" key="5">
    <source>
        <dbReference type="PROSITE" id="PS50111"/>
    </source>
</evidence>
<dbReference type="AlphaFoldDB" id="Q1N0I9"/>
<evidence type="ECO:0000256" key="2">
    <source>
        <dbReference type="ARBA" id="ARBA00023224"/>
    </source>
</evidence>